<dbReference type="EMBL" id="CP006933">
    <property type="protein sequence ID" value="AIS32605.1"/>
    <property type="molecule type" value="Genomic_DNA"/>
</dbReference>
<dbReference type="InterPro" id="IPR032466">
    <property type="entry name" value="Metal_Hydrolase"/>
</dbReference>
<dbReference type="InterPro" id="IPR006680">
    <property type="entry name" value="Amidohydro-rel"/>
</dbReference>
<dbReference type="NCBIfam" id="NF005552">
    <property type="entry name" value="PRK07213.1"/>
    <property type="match status" value="1"/>
</dbReference>
<sequence>MFNIKNGLVLYGPEMEPTKANILIEDNSIVEVSPHANGGKEIDASGCIVSPSLINSHVHLGDSVVKDIGDGKSIADIVKPPHGLKHRLLARAQPPDVINSMKSSLQEMLDTGTTTMVDFREGGVNGIQLLEKAGEDIPLRKVTLGRHDGFLQPFSLPLSKEGKLEIIGYTEEILESSAGVGLSGFGELEEEVVKIITQTCHRRGKLAAIHAAEYREVQENSLSTTGKTEVQRALETGFDLLIHVTSPLNRDLDLLKENDKSVVCCPRSNGSLSVGIPPMKEMWEKGINLLLGTDNLMFNSPNMFREMEYALKVTRGLYREYFPPVEILKMATVNAGPALGLNIGCIEEGMLADIMITQQLSENPILSLINRTESKNIIGLMTDGKLVYLR</sequence>
<dbReference type="Gene3D" id="3.20.20.140">
    <property type="entry name" value="Metal-dependent hydrolases"/>
    <property type="match status" value="1"/>
</dbReference>
<reference evidence="3" key="2">
    <citation type="submission" date="2014-09" db="EMBL/GenBank/DDBJ databases">
        <authorList>
            <person name="Bishop-Lilly K.A."/>
            <person name="Broomall S.M."/>
            <person name="Chain P.S."/>
            <person name="Chertkov O."/>
            <person name="Coyne S.R."/>
            <person name="Daligault H.E."/>
            <person name="Davenport K.W."/>
            <person name="Erkkila T."/>
            <person name="Frey K.G."/>
            <person name="Gibbons H.S."/>
            <person name="Gu W."/>
            <person name="Jaissle J."/>
            <person name="Johnson S.L."/>
            <person name="Koroleva G.I."/>
            <person name="Ladner J.T."/>
            <person name="Lo C.-C."/>
            <person name="Minogue T.D."/>
            <person name="Munk C."/>
            <person name="Palacios G.F."/>
            <person name="Redden C.L."/>
            <person name="Rosenzweig C.N."/>
            <person name="Scholz M.B."/>
            <person name="Teshima H."/>
            <person name="Xu Y."/>
        </authorList>
    </citation>
    <scope>NUCLEOTIDE SEQUENCE</scope>
    <source>
        <strain evidence="3">Mb9</strain>
    </source>
</reference>
<dbReference type="EMBL" id="LN734822">
    <property type="protein sequence ID" value="CEL24206.1"/>
    <property type="molecule type" value="Genomic_DNA"/>
</dbReference>
<evidence type="ECO:0000313" key="5">
    <source>
        <dbReference type="Proteomes" id="UP000062768"/>
    </source>
</evidence>
<dbReference type="Proteomes" id="UP000029661">
    <property type="component" value="Chromosome"/>
</dbReference>
<dbReference type="InterPro" id="IPR011059">
    <property type="entry name" value="Metal-dep_hydrolase_composite"/>
</dbReference>
<dbReference type="GO" id="GO:0016810">
    <property type="term" value="F:hydrolase activity, acting on carbon-nitrogen (but not peptide) bonds"/>
    <property type="evidence" value="ECO:0007669"/>
    <property type="project" value="InterPro"/>
</dbReference>
<evidence type="ECO:0000313" key="4">
    <source>
        <dbReference type="Proteomes" id="UP000029661"/>
    </source>
</evidence>
<keyword evidence="5" id="KW-1185">Reference proteome</keyword>
<dbReference type="SUPFAM" id="SSF51556">
    <property type="entry name" value="Metallo-dependent hydrolases"/>
    <property type="match status" value="1"/>
</dbReference>
<feature type="domain" description="Amidohydrolase-related" evidence="1">
    <location>
        <begin position="48"/>
        <end position="387"/>
    </location>
</feature>
<dbReference type="Pfam" id="PF01979">
    <property type="entry name" value="Amidohydro_1"/>
    <property type="match status" value="1"/>
</dbReference>
<reference evidence="2" key="1">
    <citation type="submission" date="2013-12" db="EMBL/GenBank/DDBJ databases">
        <title>The complete genome sequence of Methanobacterium sp. BRM9.</title>
        <authorList>
            <consortium name="Pastoral Greenhouse Gas Research Consortium"/>
            <person name="Kelly W.J."/>
            <person name="Leahy S.C."/>
            <person name="Perry R."/>
            <person name="Li D."/>
            <person name="Altermann E."/>
            <person name="Lambie S.C."/>
            <person name="Attwood G.T."/>
        </authorList>
    </citation>
    <scope>NUCLEOTIDE SEQUENCE [LARGE SCALE GENOMIC DNA]</scope>
    <source>
        <strain evidence="2">BRM9</strain>
    </source>
</reference>
<evidence type="ECO:0000313" key="2">
    <source>
        <dbReference type="EMBL" id="AIS32605.1"/>
    </source>
</evidence>
<gene>
    <name evidence="2" type="ORF">BRM9_1797</name>
    <name evidence="3" type="ORF">MB9_0559</name>
</gene>
<dbReference type="Gene3D" id="2.30.40.10">
    <property type="entry name" value="Urease, subunit C, domain 1"/>
    <property type="match status" value="1"/>
</dbReference>
<dbReference type="Proteomes" id="UP000062768">
    <property type="component" value="Chromosome I"/>
</dbReference>
<dbReference type="PANTHER" id="PTHR43794:SF5">
    <property type="entry name" value="CHLOROHYDROLASE FAMILY PROTEIN"/>
    <property type="match status" value="1"/>
</dbReference>
<name>A0A089ZH68_METFO</name>
<accession>A0A089ZH68</accession>
<dbReference type="GeneID" id="26738816"/>
<dbReference type="STRING" id="2162.BRM9_1797"/>
<organism evidence="2 4">
    <name type="scientific">Methanobacterium formicicum</name>
    <dbReference type="NCBI Taxonomy" id="2162"/>
    <lineage>
        <taxon>Archaea</taxon>
        <taxon>Methanobacteriati</taxon>
        <taxon>Methanobacteriota</taxon>
        <taxon>Methanomada group</taxon>
        <taxon>Methanobacteria</taxon>
        <taxon>Methanobacteriales</taxon>
        <taxon>Methanobacteriaceae</taxon>
        <taxon>Methanobacterium</taxon>
    </lineage>
</organism>
<dbReference type="AlphaFoldDB" id="A0A089ZH68"/>
<dbReference type="OrthoDB" id="42910at2157"/>
<protein>
    <submittedName>
        <fullName evidence="2">Amidohydrolase</fullName>
    </submittedName>
</protein>
<dbReference type="RefSeq" id="WP_048085530.1">
    <property type="nucleotide sequence ID" value="NZ_CP006933.1"/>
</dbReference>
<evidence type="ECO:0000313" key="3">
    <source>
        <dbReference type="EMBL" id="CEL24206.1"/>
    </source>
</evidence>
<dbReference type="SUPFAM" id="SSF51338">
    <property type="entry name" value="Composite domain of metallo-dependent hydrolases"/>
    <property type="match status" value="1"/>
</dbReference>
<proteinExistence type="predicted"/>
<dbReference type="PANTHER" id="PTHR43794">
    <property type="entry name" value="AMINOHYDROLASE SSNA-RELATED"/>
    <property type="match status" value="1"/>
</dbReference>
<dbReference type="InterPro" id="IPR050287">
    <property type="entry name" value="MTA/SAH_deaminase"/>
</dbReference>
<evidence type="ECO:0000259" key="1">
    <source>
        <dbReference type="Pfam" id="PF01979"/>
    </source>
</evidence>
<keyword evidence="2" id="KW-0378">Hydrolase</keyword>
<dbReference type="PATRIC" id="fig|2162.10.peg.582"/>
<dbReference type="KEGG" id="mfc:BRM9_1797"/>